<dbReference type="RefSeq" id="XP_009029741.1">
    <property type="nucleotide sequence ID" value="XM_009031493.1"/>
</dbReference>
<reference evidence="11 13" key="2">
    <citation type="journal article" date="2013" name="Nature">
        <title>Insights into bilaterian evolution from three spiralian genomes.</title>
        <authorList>
            <person name="Simakov O."/>
            <person name="Marletaz F."/>
            <person name="Cho S.J."/>
            <person name="Edsinger-Gonzales E."/>
            <person name="Havlak P."/>
            <person name="Hellsten U."/>
            <person name="Kuo D.H."/>
            <person name="Larsson T."/>
            <person name="Lv J."/>
            <person name="Arendt D."/>
            <person name="Savage R."/>
            <person name="Osoegawa K."/>
            <person name="de Jong P."/>
            <person name="Grimwood J."/>
            <person name="Chapman J.A."/>
            <person name="Shapiro H."/>
            <person name="Aerts A."/>
            <person name="Otillar R.P."/>
            <person name="Terry A.Y."/>
            <person name="Boore J.L."/>
            <person name="Grigoriev I.V."/>
            <person name="Lindberg D.R."/>
            <person name="Seaver E.C."/>
            <person name="Weisblat D.A."/>
            <person name="Putnam N.H."/>
            <person name="Rokhsar D.S."/>
        </authorList>
    </citation>
    <scope>NUCLEOTIDE SEQUENCE</scope>
</reference>
<dbReference type="Gene3D" id="1.20.1260.10">
    <property type="match status" value="1"/>
</dbReference>
<keyword evidence="3 8" id="KW-0479">Metal-binding</keyword>
<evidence type="ECO:0000313" key="11">
    <source>
        <dbReference type="EMBL" id="ESN92103.1"/>
    </source>
</evidence>
<dbReference type="InParanoid" id="T1G7J0"/>
<comment type="function">
    <text evidence="9">Stores iron in a soluble, non-toxic, readily available form. Important for iron homeostasis. Iron is taken up in the ferrous form and deposited as ferric hydroxides after oxidation.</text>
</comment>
<sequence length="172" mass="19806">MSFSRIRHNFAVECEAMLNKQINMELHASYVYQSMASYFHRDDVALKGFHKFFQKLSQEEREHSNKLMKYVNERGGAVVLHAVNKAEKDSWGSGLEALEAALQLEKTVYQSLLDIHKMASSNADPHLTNWLEDDFLNEQVETIYQMSSHITNLKRVGTGLGEYLFDKETLDS</sequence>
<comment type="function">
    <text evidence="6">Stores iron in a soluble, non-toxic, readily available form. Important for iron homeostasis. Has ferroxidase activity. Iron is taken up in the ferrous form and deposited as ferric hydroxides after oxidation.</text>
</comment>
<dbReference type="GO" id="GO:0006826">
    <property type="term" value="P:iron ion transport"/>
    <property type="evidence" value="ECO:0007669"/>
    <property type="project" value="InterPro"/>
</dbReference>
<feature type="binding site" evidence="8">
    <location>
        <position position="63"/>
    </location>
    <ligand>
        <name>Fe cation</name>
        <dbReference type="ChEBI" id="CHEBI:24875"/>
        <label>1</label>
    </ligand>
</feature>
<dbReference type="InterPro" id="IPR001519">
    <property type="entry name" value="Ferritin"/>
</dbReference>
<evidence type="ECO:0000256" key="7">
    <source>
        <dbReference type="ARBA" id="ARBA00047990"/>
    </source>
</evidence>
<evidence type="ECO:0000256" key="2">
    <source>
        <dbReference type="ARBA" id="ARBA00022434"/>
    </source>
</evidence>
<evidence type="ECO:0000259" key="10">
    <source>
        <dbReference type="PROSITE" id="PS50905"/>
    </source>
</evidence>
<dbReference type="GO" id="GO:0004322">
    <property type="term" value="F:ferroxidase activity"/>
    <property type="evidence" value="ECO:0007669"/>
    <property type="project" value="UniProtKB-EC"/>
</dbReference>
<dbReference type="InterPro" id="IPR008331">
    <property type="entry name" value="Ferritin_DPS_dom"/>
</dbReference>
<dbReference type="eggNOG" id="KOG2332">
    <property type="taxonomic scope" value="Eukaryota"/>
</dbReference>
<dbReference type="GO" id="GO:0008199">
    <property type="term" value="F:ferric iron binding"/>
    <property type="evidence" value="ECO:0000318"/>
    <property type="project" value="GO_Central"/>
</dbReference>
<dbReference type="Proteomes" id="UP000015101">
    <property type="component" value="Unassembled WGS sequence"/>
</dbReference>
<evidence type="ECO:0000256" key="4">
    <source>
        <dbReference type="ARBA" id="ARBA00023002"/>
    </source>
</evidence>
<protein>
    <recommendedName>
        <fullName evidence="9">Ferritin</fullName>
        <ecNumber evidence="9">1.16.3.1</ecNumber>
    </recommendedName>
</protein>
<dbReference type="GO" id="GO:0005737">
    <property type="term" value="C:cytoplasm"/>
    <property type="evidence" value="ECO:0000318"/>
    <property type="project" value="GO_Central"/>
</dbReference>
<evidence type="ECO:0000313" key="13">
    <source>
        <dbReference type="Proteomes" id="UP000015101"/>
    </source>
</evidence>
<dbReference type="GO" id="GO:0008198">
    <property type="term" value="F:ferrous iron binding"/>
    <property type="evidence" value="ECO:0000318"/>
    <property type="project" value="GO_Central"/>
</dbReference>
<keyword evidence="2 9" id="KW-0409">Iron storage</keyword>
<dbReference type="PROSITE" id="PS50905">
    <property type="entry name" value="FERRITIN_LIKE"/>
    <property type="match status" value="1"/>
</dbReference>
<dbReference type="EnsemblMetazoa" id="HelroT89898">
    <property type="protein sequence ID" value="HelroP89898"/>
    <property type="gene ID" value="HelroG89898"/>
</dbReference>
<dbReference type="GeneID" id="20217037"/>
<dbReference type="EC" id="1.16.3.1" evidence="9"/>
<comment type="catalytic activity">
    <reaction evidence="7 9">
        <text>4 Fe(2+) + O2 + 4 H(+) = 4 Fe(3+) + 2 H2O</text>
        <dbReference type="Rhea" id="RHEA:11148"/>
        <dbReference type="ChEBI" id="CHEBI:15377"/>
        <dbReference type="ChEBI" id="CHEBI:15378"/>
        <dbReference type="ChEBI" id="CHEBI:15379"/>
        <dbReference type="ChEBI" id="CHEBI:29033"/>
        <dbReference type="ChEBI" id="CHEBI:29034"/>
        <dbReference type="EC" id="1.16.3.1"/>
    </reaction>
</comment>
<evidence type="ECO:0000256" key="5">
    <source>
        <dbReference type="ARBA" id="ARBA00023004"/>
    </source>
</evidence>
<reference evidence="13" key="1">
    <citation type="submission" date="2012-12" db="EMBL/GenBank/DDBJ databases">
        <authorList>
            <person name="Hellsten U."/>
            <person name="Grimwood J."/>
            <person name="Chapman J.A."/>
            <person name="Shapiro H."/>
            <person name="Aerts A."/>
            <person name="Otillar R.P."/>
            <person name="Terry A.Y."/>
            <person name="Boore J.L."/>
            <person name="Simakov O."/>
            <person name="Marletaz F."/>
            <person name="Cho S.-J."/>
            <person name="Edsinger-Gonzales E."/>
            <person name="Havlak P."/>
            <person name="Kuo D.-H."/>
            <person name="Larsson T."/>
            <person name="Lv J."/>
            <person name="Arendt D."/>
            <person name="Savage R."/>
            <person name="Osoegawa K."/>
            <person name="de Jong P."/>
            <person name="Lindberg D.R."/>
            <person name="Seaver E.C."/>
            <person name="Weisblat D.A."/>
            <person name="Putnam N.H."/>
            <person name="Grigoriev I.V."/>
            <person name="Rokhsar D.S."/>
        </authorList>
    </citation>
    <scope>NUCLEOTIDE SEQUENCE</scope>
</reference>
<accession>T1G7J0</accession>
<keyword evidence="13" id="KW-1185">Reference proteome</keyword>
<dbReference type="AlphaFoldDB" id="T1G7J0"/>
<dbReference type="PANTHER" id="PTHR11431:SF75">
    <property type="entry name" value="FERRITIN"/>
    <property type="match status" value="1"/>
</dbReference>
<dbReference type="InterPro" id="IPR009078">
    <property type="entry name" value="Ferritin-like_SF"/>
</dbReference>
<dbReference type="PANTHER" id="PTHR11431">
    <property type="entry name" value="FERRITIN"/>
    <property type="match status" value="1"/>
</dbReference>
<gene>
    <name evidence="12" type="primary">20217037</name>
    <name evidence="11" type="ORF">HELRODRAFT_89898</name>
</gene>
<evidence type="ECO:0000256" key="1">
    <source>
        <dbReference type="ARBA" id="ARBA00007513"/>
    </source>
</evidence>
<comment type="similarity">
    <text evidence="1 9">Belongs to the ferritin family.</text>
</comment>
<feature type="binding site" evidence="8">
    <location>
        <position position="25"/>
    </location>
    <ligand>
        <name>Fe cation</name>
        <dbReference type="ChEBI" id="CHEBI:24875"/>
        <label>1</label>
    </ligand>
</feature>
<dbReference type="InterPro" id="IPR009040">
    <property type="entry name" value="Ferritin-like_diiron"/>
</dbReference>
<dbReference type="Pfam" id="PF00210">
    <property type="entry name" value="Ferritin"/>
    <property type="match status" value="1"/>
</dbReference>
<name>T1G7J0_HELRO</name>
<dbReference type="FunCoup" id="T1G7J0">
    <property type="interactions" value="31"/>
</dbReference>
<dbReference type="FunFam" id="1.20.1260.10:FF:000002">
    <property type="entry name" value="Ferritin, mitochondrial"/>
    <property type="match status" value="1"/>
</dbReference>
<dbReference type="GO" id="GO:0006879">
    <property type="term" value="P:intracellular iron ion homeostasis"/>
    <property type="evidence" value="ECO:0007669"/>
    <property type="project" value="UniProtKB-KW"/>
</dbReference>
<dbReference type="OrthoDB" id="186462at2759"/>
<organism evidence="12 13">
    <name type="scientific">Helobdella robusta</name>
    <name type="common">Californian leech</name>
    <dbReference type="NCBI Taxonomy" id="6412"/>
    <lineage>
        <taxon>Eukaryota</taxon>
        <taxon>Metazoa</taxon>
        <taxon>Spiralia</taxon>
        <taxon>Lophotrochozoa</taxon>
        <taxon>Annelida</taxon>
        <taxon>Clitellata</taxon>
        <taxon>Hirudinea</taxon>
        <taxon>Rhynchobdellida</taxon>
        <taxon>Glossiphoniidae</taxon>
        <taxon>Helobdella</taxon>
    </lineage>
</organism>
<dbReference type="OMA" id="GAHEYFK"/>
<dbReference type="SUPFAM" id="SSF47240">
    <property type="entry name" value="Ferritin-like"/>
    <property type="match status" value="1"/>
</dbReference>
<dbReference type="HOGENOM" id="CLU_065681_4_0_1"/>
<evidence type="ECO:0000256" key="3">
    <source>
        <dbReference type="ARBA" id="ARBA00022723"/>
    </source>
</evidence>
<feature type="binding site" evidence="8">
    <location>
        <position position="60"/>
    </location>
    <ligand>
        <name>Fe cation</name>
        <dbReference type="ChEBI" id="CHEBI:24875"/>
        <label>1</label>
    </ligand>
</feature>
<proteinExistence type="inferred from homology"/>
<dbReference type="STRING" id="6412.T1G7J0"/>
<reference evidence="12" key="3">
    <citation type="submission" date="2015-06" db="UniProtKB">
        <authorList>
            <consortium name="EnsemblMetazoa"/>
        </authorList>
    </citation>
    <scope>IDENTIFICATION</scope>
</reference>
<dbReference type="KEGG" id="hro:HELRODRAFT_89898"/>
<evidence type="ECO:0000256" key="8">
    <source>
        <dbReference type="PIRSR" id="PIRSR601519-1"/>
    </source>
</evidence>
<keyword evidence="4 9" id="KW-0560">Oxidoreductase</keyword>
<evidence type="ECO:0000256" key="9">
    <source>
        <dbReference type="RuleBase" id="RU361145"/>
    </source>
</evidence>
<dbReference type="EMBL" id="AMQM01007784">
    <property type="status" value="NOT_ANNOTATED_CDS"/>
    <property type="molecule type" value="Genomic_DNA"/>
</dbReference>
<dbReference type="CDD" id="cd01056">
    <property type="entry name" value="Euk_Ferritin"/>
    <property type="match status" value="1"/>
</dbReference>
<dbReference type="InterPro" id="IPR012347">
    <property type="entry name" value="Ferritin-like"/>
</dbReference>
<dbReference type="CTD" id="20217037"/>
<feature type="domain" description="Ferritin-like diiron" evidence="10">
    <location>
        <begin position="8"/>
        <end position="157"/>
    </location>
</feature>
<dbReference type="EMBL" id="KB097667">
    <property type="protein sequence ID" value="ESN92103.1"/>
    <property type="molecule type" value="Genomic_DNA"/>
</dbReference>
<keyword evidence="5 8" id="KW-0408">Iron</keyword>
<feature type="binding site" evidence="8">
    <location>
        <position position="105"/>
    </location>
    <ligand>
        <name>Fe cation</name>
        <dbReference type="ChEBI" id="CHEBI:24875"/>
        <label>1</label>
    </ligand>
</feature>
<evidence type="ECO:0000256" key="6">
    <source>
        <dbReference type="ARBA" id="ARBA00025111"/>
    </source>
</evidence>
<feature type="binding site" evidence="8">
    <location>
        <position position="139"/>
    </location>
    <ligand>
        <name>Fe cation</name>
        <dbReference type="ChEBI" id="CHEBI:24875"/>
        <label>1</label>
    </ligand>
</feature>
<evidence type="ECO:0000313" key="12">
    <source>
        <dbReference type="EnsemblMetazoa" id="HelroP89898"/>
    </source>
</evidence>